<dbReference type="RefSeq" id="WP_267944822.1">
    <property type="nucleotide sequence ID" value="NZ_CP113264.1"/>
</dbReference>
<feature type="transmembrane region" description="Helical" evidence="1">
    <location>
        <begin position="61"/>
        <end position="78"/>
    </location>
</feature>
<name>A0ABY6YFJ6_9ACTN</name>
<dbReference type="Proteomes" id="UP001156498">
    <property type="component" value="Chromosome"/>
</dbReference>
<evidence type="ECO:0000313" key="3">
    <source>
        <dbReference type="Proteomes" id="UP001156498"/>
    </source>
</evidence>
<dbReference type="EMBL" id="CP113264">
    <property type="protein sequence ID" value="WAE71019.1"/>
    <property type="molecule type" value="Genomic_DNA"/>
</dbReference>
<gene>
    <name evidence="2" type="ORF">OUQ99_17435</name>
</gene>
<evidence type="ECO:0000313" key="2">
    <source>
        <dbReference type="EMBL" id="WAE71019.1"/>
    </source>
</evidence>
<accession>A0ABY6YFJ6</accession>
<keyword evidence="1" id="KW-1133">Transmembrane helix</keyword>
<protein>
    <submittedName>
        <fullName evidence="2">Uncharacterized protein</fullName>
    </submittedName>
</protein>
<feature type="transmembrane region" description="Helical" evidence="1">
    <location>
        <begin position="12"/>
        <end position="31"/>
    </location>
</feature>
<evidence type="ECO:0000256" key="1">
    <source>
        <dbReference type="SAM" id="Phobius"/>
    </source>
</evidence>
<organism evidence="2 3">
    <name type="scientific">Streptomonospora nanhaiensis</name>
    <dbReference type="NCBI Taxonomy" id="1323731"/>
    <lineage>
        <taxon>Bacteria</taxon>
        <taxon>Bacillati</taxon>
        <taxon>Actinomycetota</taxon>
        <taxon>Actinomycetes</taxon>
        <taxon>Streptosporangiales</taxon>
        <taxon>Nocardiopsidaceae</taxon>
        <taxon>Streptomonospora</taxon>
    </lineage>
</organism>
<keyword evidence="1" id="KW-0812">Transmembrane</keyword>
<proteinExistence type="predicted"/>
<reference evidence="2 3" key="1">
    <citation type="journal article" date="2013" name="Int. J. Syst. Evol. Microbiol.">
        <title>Description of Streptomonospora sediminis sp. nov. and Streptomonospora nanhaiensis sp. nov., and reclassification of Nocardiopsis arabia Hozzein &amp; Goodfellow 2008 as Streptomonospora arabica comb. nov. and emended description of the genus Streptomonospora.</title>
        <authorList>
            <person name="Zhang D.F."/>
            <person name="Pan H.Q."/>
            <person name="He J."/>
            <person name="Zhang X.M."/>
            <person name="Zhang Y.G."/>
            <person name="Klenk H.P."/>
            <person name="Hu J.C."/>
            <person name="Li W.J."/>
        </authorList>
    </citation>
    <scope>NUCLEOTIDE SEQUENCE [LARGE SCALE GENOMIC DNA]</scope>
    <source>
        <strain evidence="2 3">12A09</strain>
    </source>
</reference>
<sequence>MSAALRLMFGEARIYGLTLVAGILLIVQGYGTGVTELLWGVGWGPLAWVGERVALPDGSPFLLGSLGFVFVLATCFAVQHD</sequence>
<keyword evidence="3" id="KW-1185">Reference proteome</keyword>
<keyword evidence="1" id="KW-0472">Membrane</keyword>